<evidence type="ECO:0000259" key="3">
    <source>
        <dbReference type="Pfam" id="PF14340"/>
    </source>
</evidence>
<dbReference type="EMBL" id="BAAAKW010000014">
    <property type="protein sequence ID" value="GAA1209242.1"/>
    <property type="molecule type" value="Genomic_DNA"/>
</dbReference>
<dbReference type="InterPro" id="IPR025508">
    <property type="entry name" value="DUF4395"/>
</dbReference>
<evidence type="ECO:0000313" key="5">
    <source>
        <dbReference type="Proteomes" id="UP001500943"/>
    </source>
</evidence>
<name>A0ABP4G2Y5_9MICO</name>
<sequence length="190" mass="19948">MTTTVNQPLSPEPTQLSDSKAALAAKPGKDGIDPRGPRFGAGITAILLLTVIGLGLDAAGSLPAAIAERATQPAFILFSIIALLFAWGAFAGIKRHPYGLLFKSTVRRWFSAPSHLEDPRPPTFSQGVGFVITVIGIVLHLAAVPYALVIFAAMAFVAAFLNAVFDYCLGCQLYVLLVRAGVIGRPSSAS</sequence>
<dbReference type="Pfam" id="PF14340">
    <property type="entry name" value="DUF4395"/>
    <property type="match status" value="1"/>
</dbReference>
<proteinExistence type="predicted"/>
<dbReference type="Proteomes" id="UP001500943">
    <property type="component" value="Unassembled WGS sequence"/>
</dbReference>
<feature type="region of interest" description="Disordered" evidence="1">
    <location>
        <begin position="1"/>
        <end position="35"/>
    </location>
</feature>
<feature type="transmembrane region" description="Helical" evidence="2">
    <location>
        <begin position="149"/>
        <end position="177"/>
    </location>
</feature>
<evidence type="ECO:0000256" key="1">
    <source>
        <dbReference type="SAM" id="MobiDB-lite"/>
    </source>
</evidence>
<reference evidence="5" key="1">
    <citation type="journal article" date="2019" name="Int. J. Syst. Evol. Microbiol.">
        <title>The Global Catalogue of Microorganisms (GCM) 10K type strain sequencing project: providing services to taxonomists for standard genome sequencing and annotation.</title>
        <authorList>
            <consortium name="The Broad Institute Genomics Platform"/>
            <consortium name="The Broad Institute Genome Sequencing Center for Infectious Disease"/>
            <person name="Wu L."/>
            <person name="Ma J."/>
        </authorList>
    </citation>
    <scope>NUCLEOTIDE SEQUENCE [LARGE SCALE GENOMIC DNA]</scope>
    <source>
        <strain evidence="5">JCM 12762</strain>
    </source>
</reference>
<evidence type="ECO:0000313" key="4">
    <source>
        <dbReference type="EMBL" id="GAA1209242.1"/>
    </source>
</evidence>
<feature type="compositionally biased region" description="Polar residues" evidence="1">
    <location>
        <begin position="1"/>
        <end position="18"/>
    </location>
</feature>
<accession>A0ABP4G2Y5</accession>
<keyword evidence="5" id="KW-1185">Reference proteome</keyword>
<organism evidence="4 5">
    <name type="scientific">Rhodoglobus aureus</name>
    <dbReference type="NCBI Taxonomy" id="191497"/>
    <lineage>
        <taxon>Bacteria</taxon>
        <taxon>Bacillati</taxon>
        <taxon>Actinomycetota</taxon>
        <taxon>Actinomycetes</taxon>
        <taxon>Micrococcales</taxon>
        <taxon>Microbacteriaceae</taxon>
        <taxon>Rhodoglobus</taxon>
    </lineage>
</organism>
<keyword evidence="2" id="KW-1133">Transmembrane helix</keyword>
<gene>
    <name evidence="4" type="ORF">GCM10009655_05370</name>
</gene>
<keyword evidence="2" id="KW-0812">Transmembrane</keyword>
<keyword evidence="2" id="KW-0472">Membrane</keyword>
<evidence type="ECO:0000256" key="2">
    <source>
        <dbReference type="SAM" id="Phobius"/>
    </source>
</evidence>
<comment type="caution">
    <text evidence="4">The sequence shown here is derived from an EMBL/GenBank/DDBJ whole genome shotgun (WGS) entry which is preliminary data.</text>
</comment>
<feature type="domain" description="DUF4395" evidence="3">
    <location>
        <begin position="32"/>
        <end position="179"/>
    </location>
</feature>
<dbReference type="RefSeq" id="WP_343922939.1">
    <property type="nucleotide sequence ID" value="NZ_BAAAKW010000014.1"/>
</dbReference>
<feature type="transmembrane region" description="Helical" evidence="2">
    <location>
        <begin position="39"/>
        <end position="62"/>
    </location>
</feature>
<feature type="transmembrane region" description="Helical" evidence="2">
    <location>
        <begin position="124"/>
        <end position="143"/>
    </location>
</feature>
<protein>
    <submittedName>
        <fullName evidence="4">DUF4395 domain-containing protein</fullName>
    </submittedName>
</protein>
<feature type="transmembrane region" description="Helical" evidence="2">
    <location>
        <begin position="74"/>
        <end position="93"/>
    </location>
</feature>